<evidence type="ECO:0000256" key="1">
    <source>
        <dbReference type="ARBA" id="ARBA00022908"/>
    </source>
</evidence>
<keyword evidence="8" id="KW-1185">Reference proteome</keyword>
<gene>
    <name evidence="7" type="ORF">Natoc_1069</name>
</gene>
<dbReference type="GeneID" id="14402348"/>
<proteinExistence type="predicted"/>
<evidence type="ECO:0000313" key="7">
    <source>
        <dbReference type="EMBL" id="AGB36911.1"/>
    </source>
</evidence>
<feature type="domain" description="Tyr recombinase" evidence="5">
    <location>
        <begin position="140"/>
        <end position="357"/>
    </location>
</feature>
<reference evidence="7 8" key="1">
    <citation type="submission" date="2012-11" db="EMBL/GenBank/DDBJ databases">
        <title>FINISHED of Natronococcus occultus SP4, DSM 3396.</title>
        <authorList>
            <consortium name="DOE Joint Genome Institute"/>
            <person name="Eisen J."/>
            <person name="Huntemann M."/>
            <person name="Wei C.-L."/>
            <person name="Han J."/>
            <person name="Detter J.C."/>
            <person name="Han C."/>
            <person name="Tapia R."/>
            <person name="Chen A."/>
            <person name="Kyrpides N."/>
            <person name="Mavromatis K."/>
            <person name="Markowitz V."/>
            <person name="Szeto E."/>
            <person name="Ivanova N."/>
            <person name="Mikhailova N."/>
            <person name="Ovchinnikova G."/>
            <person name="Pagani I."/>
            <person name="Pati A."/>
            <person name="Goodwin L."/>
            <person name="Nordberg H.P."/>
            <person name="Cantor M.N."/>
            <person name="Hua S.X."/>
            <person name="Woyke T."/>
            <person name="Eisen J."/>
            <person name="Klenk H.-P."/>
            <person name="Klenk H.-P."/>
        </authorList>
    </citation>
    <scope>NUCLEOTIDE SEQUENCE [LARGE SCALE GENOMIC DNA]</scope>
    <source>
        <strain evidence="7 8">SP4</strain>
    </source>
</reference>
<evidence type="ECO:0000259" key="5">
    <source>
        <dbReference type="PROSITE" id="PS51898"/>
    </source>
</evidence>
<evidence type="ECO:0000256" key="4">
    <source>
        <dbReference type="PROSITE-ProRule" id="PRU01248"/>
    </source>
</evidence>
<dbReference type="Gene3D" id="1.10.443.10">
    <property type="entry name" value="Intergrase catalytic core"/>
    <property type="match status" value="1"/>
</dbReference>
<dbReference type="EMBL" id="CP003929">
    <property type="protein sequence ID" value="AGB36911.1"/>
    <property type="molecule type" value="Genomic_DNA"/>
</dbReference>
<dbReference type="KEGG" id="nou:Natoc_1069"/>
<protein>
    <submittedName>
        <fullName evidence="7">Site-specific recombinase XerC</fullName>
    </submittedName>
</protein>
<evidence type="ECO:0000256" key="2">
    <source>
        <dbReference type="ARBA" id="ARBA00023125"/>
    </source>
</evidence>
<dbReference type="HOGENOM" id="CLU_045500_0_0_2"/>
<dbReference type="InterPro" id="IPR002104">
    <property type="entry name" value="Integrase_catalytic"/>
</dbReference>
<dbReference type="PROSITE" id="PS51898">
    <property type="entry name" value="TYR_RECOMBINASE"/>
    <property type="match status" value="1"/>
</dbReference>
<dbReference type="SUPFAM" id="SSF56349">
    <property type="entry name" value="DNA breaking-rejoining enzymes"/>
    <property type="match status" value="1"/>
</dbReference>
<dbReference type="InterPro" id="IPR050090">
    <property type="entry name" value="Tyrosine_recombinase_XerCD"/>
</dbReference>
<dbReference type="RefSeq" id="WP_015320363.1">
    <property type="nucleotide sequence ID" value="NC_019974.1"/>
</dbReference>
<dbReference type="GO" id="GO:0003677">
    <property type="term" value="F:DNA binding"/>
    <property type="evidence" value="ECO:0007669"/>
    <property type="project" value="UniProtKB-UniRule"/>
</dbReference>
<feature type="domain" description="Core-binding (CB)" evidence="6">
    <location>
        <begin position="26"/>
        <end position="116"/>
    </location>
</feature>
<dbReference type="PANTHER" id="PTHR30349">
    <property type="entry name" value="PHAGE INTEGRASE-RELATED"/>
    <property type="match status" value="1"/>
</dbReference>
<dbReference type="InterPro" id="IPR010998">
    <property type="entry name" value="Integrase_recombinase_N"/>
</dbReference>
<name>L0JVX6_9EURY</name>
<dbReference type="InterPro" id="IPR044068">
    <property type="entry name" value="CB"/>
</dbReference>
<dbReference type="eggNOG" id="arCOG01250">
    <property type="taxonomic scope" value="Archaea"/>
</dbReference>
<organism evidence="7 8">
    <name type="scientific">Natronococcus occultus SP4</name>
    <dbReference type="NCBI Taxonomy" id="694430"/>
    <lineage>
        <taxon>Archaea</taxon>
        <taxon>Methanobacteriati</taxon>
        <taxon>Methanobacteriota</taxon>
        <taxon>Stenosarchaea group</taxon>
        <taxon>Halobacteria</taxon>
        <taxon>Halobacteriales</taxon>
        <taxon>Natrialbaceae</taxon>
        <taxon>Natronococcus</taxon>
    </lineage>
</organism>
<dbReference type="AlphaFoldDB" id="L0JVX6"/>
<keyword evidence="1" id="KW-0229">DNA integration</keyword>
<evidence type="ECO:0000256" key="3">
    <source>
        <dbReference type="ARBA" id="ARBA00023172"/>
    </source>
</evidence>
<evidence type="ECO:0000313" key="8">
    <source>
        <dbReference type="Proteomes" id="UP000010878"/>
    </source>
</evidence>
<dbReference type="Gene3D" id="1.10.150.130">
    <property type="match status" value="1"/>
</dbReference>
<dbReference type="CDD" id="cd00397">
    <property type="entry name" value="DNA_BRE_C"/>
    <property type="match status" value="1"/>
</dbReference>
<keyword evidence="3" id="KW-0233">DNA recombination</keyword>
<dbReference type="Proteomes" id="UP000010878">
    <property type="component" value="Chromosome"/>
</dbReference>
<dbReference type="OrthoDB" id="198497at2157"/>
<keyword evidence="2 4" id="KW-0238">DNA-binding</keyword>
<accession>L0JVX6</accession>
<dbReference type="InterPro" id="IPR013762">
    <property type="entry name" value="Integrase-like_cat_sf"/>
</dbReference>
<evidence type="ECO:0000259" key="6">
    <source>
        <dbReference type="PROSITE" id="PS51900"/>
    </source>
</evidence>
<dbReference type="PROSITE" id="PS51900">
    <property type="entry name" value="CB"/>
    <property type="match status" value="1"/>
</dbReference>
<dbReference type="InterPro" id="IPR011010">
    <property type="entry name" value="DNA_brk_join_enz"/>
</dbReference>
<sequence>MSRQEEPPWDELHRLLRERSPSLQPLAPSAGVDRYLDRRASELTPGTVDEYRRKLDYVVEFCAIQGVEDLNDIDGRFVDEYRVWRRDEATDAVESLGVKTMRDEMYLLQSFLRYLEAINAVRPGVTETVLIPDLGPDTGVRDIELAPEQVTEILDYLGTYRYASREHVVWLLHCRTGRRPGAIHSLDVADVHLGDAPYLAFRHRPDQGTRLKNGQNSEREIPIDEAVATVLADYIEDTRESVTDEHGRDPLLTSRHGRLSKTAMRLYFYEWSRPCAVTENCPHGKQIDACSAAQKKHEASKCPSSQSSYAARHGHITQLRRLGLPKSVVSERCDVSEEIIEKHYDERSEEERRKLHRDLLEEVREKRGSDDGYI</sequence>
<dbReference type="GO" id="GO:0006310">
    <property type="term" value="P:DNA recombination"/>
    <property type="evidence" value="ECO:0007669"/>
    <property type="project" value="UniProtKB-KW"/>
</dbReference>
<dbReference type="PANTHER" id="PTHR30349:SF41">
    <property type="entry name" value="INTEGRASE_RECOMBINASE PROTEIN MJ0367-RELATED"/>
    <property type="match status" value="1"/>
</dbReference>
<dbReference type="GO" id="GO:0015074">
    <property type="term" value="P:DNA integration"/>
    <property type="evidence" value="ECO:0007669"/>
    <property type="project" value="UniProtKB-KW"/>
</dbReference>